<dbReference type="GeneID" id="118412111"/>
<keyword evidence="4" id="KW-1185">Reference proteome</keyword>
<dbReference type="AlphaFoldDB" id="A0A9J7KUF9"/>
<evidence type="ECO:0000256" key="1">
    <source>
        <dbReference type="ARBA" id="ARBA00007367"/>
    </source>
</evidence>
<reference evidence="4" key="1">
    <citation type="journal article" date="2020" name="Nat. Ecol. Evol.">
        <title>Deeply conserved synteny resolves early events in vertebrate evolution.</title>
        <authorList>
            <person name="Simakov O."/>
            <person name="Marletaz F."/>
            <person name="Yue J.X."/>
            <person name="O'Connell B."/>
            <person name="Jenkins J."/>
            <person name="Brandt A."/>
            <person name="Calef R."/>
            <person name="Tung C.H."/>
            <person name="Huang T.K."/>
            <person name="Schmutz J."/>
            <person name="Satoh N."/>
            <person name="Yu J.K."/>
            <person name="Putnam N.H."/>
            <person name="Green R.E."/>
            <person name="Rokhsar D.S."/>
        </authorList>
    </citation>
    <scope>NUCLEOTIDE SEQUENCE [LARGE SCALE GENOMIC DNA]</scope>
    <source>
        <strain evidence="4">S238N-H82</strain>
    </source>
</reference>
<keyword evidence="3" id="KW-0812">Transmembrane</keyword>
<accession>A0A9J7KUF9</accession>
<keyword evidence="3" id="KW-1133">Transmembrane helix</keyword>
<organism evidence="4 5">
    <name type="scientific">Branchiostoma floridae</name>
    <name type="common">Florida lancelet</name>
    <name type="synonym">Amphioxus</name>
    <dbReference type="NCBI Taxonomy" id="7739"/>
    <lineage>
        <taxon>Eukaryota</taxon>
        <taxon>Metazoa</taxon>
        <taxon>Chordata</taxon>
        <taxon>Cephalochordata</taxon>
        <taxon>Leptocardii</taxon>
        <taxon>Amphioxiformes</taxon>
        <taxon>Branchiostomatidae</taxon>
        <taxon>Branchiostoma</taxon>
    </lineage>
</organism>
<dbReference type="KEGG" id="bfo:118412111"/>
<dbReference type="PANTHER" id="PTHR31102:SF1">
    <property type="entry name" value="CATION_H+ EXCHANGER DOMAIN-CONTAINING PROTEIN"/>
    <property type="match status" value="1"/>
</dbReference>
<feature type="transmembrane region" description="Helical" evidence="3">
    <location>
        <begin position="63"/>
        <end position="86"/>
    </location>
</feature>
<dbReference type="RefSeq" id="XP_035670644.1">
    <property type="nucleotide sequence ID" value="XM_035814751.1"/>
</dbReference>
<evidence type="ECO:0000256" key="2">
    <source>
        <dbReference type="SAM" id="MobiDB-lite"/>
    </source>
</evidence>
<name>A0A9J7KUF9_BRAFL</name>
<gene>
    <name evidence="5" type="primary">LOC118412111</name>
</gene>
<keyword evidence="3" id="KW-0472">Membrane</keyword>
<dbReference type="InterPro" id="IPR051843">
    <property type="entry name" value="CPA1_transporter"/>
</dbReference>
<evidence type="ECO:0000313" key="4">
    <source>
        <dbReference type="Proteomes" id="UP000001554"/>
    </source>
</evidence>
<protein>
    <submittedName>
        <fullName evidence="5">Sodium/hydrogen exchanger 9B2-like</fullName>
    </submittedName>
</protein>
<feature type="region of interest" description="Disordered" evidence="2">
    <location>
        <begin position="119"/>
        <end position="142"/>
    </location>
</feature>
<sequence>MIRHADFRRLVKFPEAHQPATNMTMTPTLLKGISMNLLQAAIGSTALDTARELTPQNTTNEGLGIQLLTIAVLIILITAPLGSALISLTARHLLRKGTREDSDRDSAIEMNNIAECAREEDIELQARPADDPEGKNDNNMSV</sequence>
<dbReference type="PANTHER" id="PTHR31102">
    <property type="match status" value="1"/>
</dbReference>
<evidence type="ECO:0000313" key="5">
    <source>
        <dbReference type="RefSeq" id="XP_035670644.1"/>
    </source>
</evidence>
<evidence type="ECO:0000256" key="3">
    <source>
        <dbReference type="SAM" id="Phobius"/>
    </source>
</evidence>
<comment type="similarity">
    <text evidence="1">Belongs to the monovalent cation:proton antiporter 1 (CPA1) transporter (TC 2.A.36) family.</text>
</comment>
<proteinExistence type="inferred from homology"/>
<reference evidence="5" key="2">
    <citation type="submission" date="2025-08" db="UniProtKB">
        <authorList>
            <consortium name="RefSeq"/>
        </authorList>
    </citation>
    <scope>IDENTIFICATION</scope>
    <source>
        <strain evidence="5">S238N-H82</strain>
        <tissue evidence="5">Testes</tissue>
    </source>
</reference>
<dbReference type="Proteomes" id="UP000001554">
    <property type="component" value="Chromosome 3"/>
</dbReference>